<reference evidence="3" key="1">
    <citation type="submission" date="2017-02" db="UniProtKB">
        <authorList>
            <consortium name="WormBaseParasite"/>
        </authorList>
    </citation>
    <scope>IDENTIFICATION</scope>
</reference>
<protein>
    <submittedName>
        <fullName evidence="3">Secreted protein</fullName>
    </submittedName>
</protein>
<accession>A0A0R3QKH6</accession>
<evidence type="ECO:0000313" key="1">
    <source>
        <dbReference type="EMBL" id="VDO21138.1"/>
    </source>
</evidence>
<proteinExistence type="predicted"/>
<dbReference type="Proteomes" id="UP000280834">
    <property type="component" value="Unassembled WGS sequence"/>
</dbReference>
<sequence length="125" mass="14847">MNFSSFTHLLAFTKASLSCIKCASIYFELHKIQILYPSHSGKCEHKYKSLALLRQTEVSVKFVLELRRFKGETRKLRLDNYTFQIRQFVVQKKHNRQNTKRVELKFAIYSMKAVVDRVLLKVELF</sequence>
<evidence type="ECO:0000313" key="3">
    <source>
        <dbReference type="WBParaSite" id="BTMF_0000812001-mRNA-1"/>
    </source>
</evidence>
<reference evidence="1 2" key="2">
    <citation type="submission" date="2018-11" db="EMBL/GenBank/DDBJ databases">
        <authorList>
            <consortium name="Pathogen Informatics"/>
        </authorList>
    </citation>
    <scope>NUCLEOTIDE SEQUENCE [LARGE SCALE GENOMIC DNA]</scope>
</reference>
<gene>
    <name evidence="1" type="ORF">BTMF_LOCUS6201</name>
</gene>
<name>A0A0R3QKH6_9BILA</name>
<dbReference type="EMBL" id="UZAG01015522">
    <property type="protein sequence ID" value="VDO21138.1"/>
    <property type="molecule type" value="Genomic_DNA"/>
</dbReference>
<organism evidence="3">
    <name type="scientific">Brugia timori</name>
    <dbReference type="NCBI Taxonomy" id="42155"/>
    <lineage>
        <taxon>Eukaryota</taxon>
        <taxon>Metazoa</taxon>
        <taxon>Ecdysozoa</taxon>
        <taxon>Nematoda</taxon>
        <taxon>Chromadorea</taxon>
        <taxon>Rhabditida</taxon>
        <taxon>Spirurina</taxon>
        <taxon>Spiruromorpha</taxon>
        <taxon>Filarioidea</taxon>
        <taxon>Onchocercidae</taxon>
        <taxon>Brugia</taxon>
    </lineage>
</organism>
<evidence type="ECO:0000313" key="2">
    <source>
        <dbReference type="Proteomes" id="UP000280834"/>
    </source>
</evidence>
<dbReference type="WBParaSite" id="BTMF_0000812001-mRNA-1">
    <property type="protein sequence ID" value="BTMF_0000812001-mRNA-1"/>
    <property type="gene ID" value="BTMF_0000812001"/>
</dbReference>
<dbReference type="AlphaFoldDB" id="A0A0R3QKH6"/>
<keyword evidence="2" id="KW-1185">Reference proteome</keyword>